<feature type="non-terminal residue" evidence="2">
    <location>
        <position position="1"/>
    </location>
</feature>
<feature type="compositionally biased region" description="Basic and acidic residues" evidence="1">
    <location>
        <begin position="84"/>
        <end position="99"/>
    </location>
</feature>
<feature type="compositionally biased region" description="Basic and acidic residues" evidence="1">
    <location>
        <begin position="219"/>
        <end position="230"/>
    </location>
</feature>
<name>A0A6J4T9L4_9ACTN</name>
<feature type="region of interest" description="Disordered" evidence="1">
    <location>
        <begin position="1"/>
        <end position="283"/>
    </location>
</feature>
<feature type="compositionally biased region" description="Basic residues" evidence="1">
    <location>
        <begin position="190"/>
        <end position="207"/>
    </location>
</feature>
<feature type="compositionally biased region" description="Basic and acidic residues" evidence="1">
    <location>
        <begin position="108"/>
        <end position="154"/>
    </location>
</feature>
<dbReference type="EMBL" id="CADCVK010000498">
    <property type="protein sequence ID" value="CAA9516842.1"/>
    <property type="molecule type" value="Genomic_DNA"/>
</dbReference>
<feature type="non-terminal residue" evidence="2">
    <location>
        <position position="283"/>
    </location>
</feature>
<protein>
    <submittedName>
        <fullName evidence="2">Type IV fimbrial assembly, ATPase PilB</fullName>
    </submittedName>
</protein>
<organism evidence="2">
    <name type="scientific">uncultured Rubrobacteraceae bacterium</name>
    <dbReference type="NCBI Taxonomy" id="349277"/>
    <lineage>
        <taxon>Bacteria</taxon>
        <taxon>Bacillati</taxon>
        <taxon>Actinomycetota</taxon>
        <taxon>Rubrobacteria</taxon>
        <taxon>Rubrobacterales</taxon>
        <taxon>Rubrobacteraceae</taxon>
        <taxon>environmental samples</taxon>
    </lineage>
</organism>
<sequence>RQGLGRHGSRQARDARPGGPPLPRGVQPGLRRRARHGPDGLGQVDVAVRGARRAQLGREEHHHDRGPRRVPAQRRHPGPGQPARRPDVRHGPEVHDACRPGHHHGRRDPRPRGRADRHRGGPDRPPRAVDAAHERRTDGHCAPHGDGRRAVPRGERHRLRRRPAARPPALPALQAADGDPRRGAAGQRLPRARRRGGLRARGLRPLRRLGLQGPHRPLRGHDGHGRDPRARHPAGQRGRDRRRGDALGHAPAAPGRAREGQARPHVAGRGRPRHRHGLARLRL</sequence>
<gene>
    <name evidence="2" type="ORF">AVDCRST_MAG12-3530</name>
</gene>
<dbReference type="AlphaFoldDB" id="A0A6J4T9L4"/>
<evidence type="ECO:0000256" key="1">
    <source>
        <dbReference type="SAM" id="MobiDB-lite"/>
    </source>
</evidence>
<feature type="compositionally biased region" description="Basic residues" evidence="1">
    <location>
        <begin position="266"/>
        <end position="283"/>
    </location>
</feature>
<reference evidence="2" key="1">
    <citation type="submission" date="2020-02" db="EMBL/GenBank/DDBJ databases">
        <authorList>
            <person name="Meier V. D."/>
        </authorList>
    </citation>
    <scope>NUCLEOTIDE SEQUENCE</scope>
    <source>
        <strain evidence="2">AVDCRST_MAG12</strain>
    </source>
</reference>
<accession>A0A6J4T9L4</accession>
<feature type="compositionally biased region" description="Low complexity" evidence="1">
    <location>
        <begin position="171"/>
        <end position="189"/>
    </location>
</feature>
<proteinExistence type="predicted"/>
<feature type="compositionally biased region" description="Basic residues" evidence="1">
    <location>
        <begin position="64"/>
        <end position="77"/>
    </location>
</feature>
<feature type="compositionally biased region" description="Basic residues" evidence="1">
    <location>
        <begin position="155"/>
        <end position="164"/>
    </location>
</feature>
<evidence type="ECO:0000313" key="2">
    <source>
        <dbReference type="EMBL" id="CAA9516842.1"/>
    </source>
</evidence>